<dbReference type="EMBL" id="JACOSL010000039">
    <property type="protein sequence ID" value="MBI1756788.1"/>
    <property type="molecule type" value="Genomic_DNA"/>
</dbReference>
<feature type="transmembrane region" description="Helical" evidence="1">
    <location>
        <begin position="31"/>
        <end position="52"/>
    </location>
</feature>
<name>A0A931LSS8_FIMGI</name>
<sequence>MHKRKRDIPDPLIKMGYEEEHLHFKSIWRSVMLFFTFVTLTYVAALGIFWWYNREALAQKEVKEPFTRHAPAPPNPLLQTNITAKTDIQALRQGETEQLNTAAILDKSKGIYRIPVARAIDLVTPRLPVAKDAKPYGGAR</sequence>
<keyword evidence="1" id="KW-1133">Transmembrane helix</keyword>
<keyword evidence="1" id="KW-0472">Membrane</keyword>
<keyword evidence="1" id="KW-0812">Transmembrane</keyword>
<accession>A0A931LSS8</accession>
<comment type="caution">
    <text evidence="2">The sequence shown here is derived from an EMBL/GenBank/DDBJ whole genome shotgun (WGS) entry which is preliminary data.</text>
</comment>
<dbReference type="AlphaFoldDB" id="A0A931LSS8"/>
<evidence type="ECO:0000313" key="2">
    <source>
        <dbReference type="EMBL" id="MBI1756788.1"/>
    </source>
</evidence>
<protein>
    <submittedName>
        <fullName evidence="2">Uncharacterized protein</fullName>
    </submittedName>
</protein>
<gene>
    <name evidence="2" type="ORF">HYR64_06745</name>
</gene>
<reference evidence="2" key="1">
    <citation type="submission" date="2020-07" db="EMBL/GenBank/DDBJ databases">
        <title>Huge and variable diversity of episymbiotic CPR bacteria and DPANN archaea in groundwater ecosystems.</title>
        <authorList>
            <person name="He C.Y."/>
            <person name="Keren R."/>
            <person name="Whittaker M."/>
            <person name="Farag I.F."/>
            <person name="Doudna J."/>
            <person name="Cate J.H.D."/>
            <person name="Banfield J.F."/>
        </authorList>
    </citation>
    <scope>NUCLEOTIDE SEQUENCE</scope>
    <source>
        <strain evidence="2">NC_groundwater_17_Pr7_B-0.1um_64_12</strain>
    </source>
</reference>
<evidence type="ECO:0000313" key="3">
    <source>
        <dbReference type="Proteomes" id="UP000727962"/>
    </source>
</evidence>
<proteinExistence type="predicted"/>
<organism evidence="2 3">
    <name type="scientific">Fimbriimonas ginsengisoli</name>
    <dbReference type="NCBI Taxonomy" id="1005039"/>
    <lineage>
        <taxon>Bacteria</taxon>
        <taxon>Bacillati</taxon>
        <taxon>Armatimonadota</taxon>
        <taxon>Fimbriimonadia</taxon>
        <taxon>Fimbriimonadales</taxon>
        <taxon>Fimbriimonadaceae</taxon>
        <taxon>Fimbriimonas</taxon>
    </lineage>
</organism>
<evidence type="ECO:0000256" key="1">
    <source>
        <dbReference type="SAM" id="Phobius"/>
    </source>
</evidence>
<dbReference type="Proteomes" id="UP000727962">
    <property type="component" value="Unassembled WGS sequence"/>
</dbReference>